<dbReference type="InterPro" id="IPR051514">
    <property type="entry name" value="R-spondin"/>
</dbReference>
<reference evidence="8" key="1">
    <citation type="journal article" date="2019" name="IScience">
        <title>Narwhal Genome Reveals Long-Term Low Genetic Diversity despite Current Large Abundance Size.</title>
        <authorList>
            <person name="Westbury M.V."/>
            <person name="Petersen B."/>
            <person name="Garde E."/>
            <person name="Heide-Jorgensen M.P."/>
            <person name="Lorenzen E.D."/>
        </authorList>
    </citation>
    <scope>NUCLEOTIDE SEQUENCE [LARGE SCALE GENOMIC DNA]</scope>
</reference>
<dbReference type="PANTHER" id="PTHR46987">
    <property type="entry name" value="NEUROHYPOPHYSIAL HORMONES, N-TERMINAL DOMAIN CONTAINING PROTEIN"/>
    <property type="match status" value="1"/>
</dbReference>
<feature type="non-terminal residue" evidence="7">
    <location>
        <position position="144"/>
    </location>
</feature>
<keyword evidence="3" id="KW-0732">Signal</keyword>
<evidence type="ECO:0000256" key="5">
    <source>
        <dbReference type="ARBA" id="ARBA00023180"/>
    </source>
</evidence>
<dbReference type="GO" id="GO:0009967">
    <property type="term" value="P:positive regulation of signal transduction"/>
    <property type="evidence" value="ECO:0007669"/>
    <property type="project" value="UniProtKB-ARBA"/>
</dbReference>
<gene>
    <name evidence="7" type="ORF">EI555_020095</name>
</gene>
<dbReference type="InterPro" id="IPR043601">
    <property type="entry name" value="Rspo_Fu-CRD_dom"/>
</dbReference>
<dbReference type="Gene3D" id="2.10.220.10">
    <property type="entry name" value="Hormone Receptor, Insulin-like Growth Factor Receptor 1, Chain A, domain 2"/>
    <property type="match status" value="1"/>
</dbReference>
<dbReference type="InterPro" id="IPR009030">
    <property type="entry name" value="Growth_fac_rcpt_cys_sf"/>
</dbReference>
<evidence type="ECO:0000256" key="2">
    <source>
        <dbReference type="ARBA" id="ARBA00022525"/>
    </source>
</evidence>
<comment type="caution">
    <text evidence="7">The sequence shown here is derived from an EMBL/GenBank/DDBJ whole genome shotgun (WGS) entry which is preliminary data.</text>
</comment>
<evidence type="ECO:0000256" key="4">
    <source>
        <dbReference type="ARBA" id="ARBA00023157"/>
    </source>
</evidence>
<dbReference type="InterPro" id="IPR006212">
    <property type="entry name" value="Furin_repeat"/>
</dbReference>
<evidence type="ECO:0000313" key="8">
    <source>
        <dbReference type="Proteomes" id="UP000308365"/>
    </source>
</evidence>
<organism evidence="7 8">
    <name type="scientific">Monodon monoceros</name>
    <name type="common">Narwhal</name>
    <name type="synonym">Ceratodon monodon</name>
    <dbReference type="NCBI Taxonomy" id="40151"/>
    <lineage>
        <taxon>Eukaryota</taxon>
        <taxon>Metazoa</taxon>
        <taxon>Chordata</taxon>
        <taxon>Craniata</taxon>
        <taxon>Vertebrata</taxon>
        <taxon>Euteleostomi</taxon>
        <taxon>Mammalia</taxon>
        <taxon>Eutheria</taxon>
        <taxon>Laurasiatheria</taxon>
        <taxon>Artiodactyla</taxon>
        <taxon>Whippomorpha</taxon>
        <taxon>Cetacea</taxon>
        <taxon>Odontoceti</taxon>
        <taxon>Monodontidae</taxon>
        <taxon>Monodon</taxon>
    </lineage>
</organism>
<evidence type="ECO:0000256" key="3">
    <source>
        <dbReference type="ARBA" id="ARBA00022729"/>
    </source>
</evidence>
<dbReference type="AlphaFoldDB" id="A0A4U1EYM6"/>
<feature type="domain" description="R-spondin Fu-CRD" evidence="6">
    <location>
        <begin position="1"/>
        <end position="46"/>
    </location>
</feature>
<feature type="non-terminal residue" evidence="7">
    <location>
        <position position="1"/>
    </location>
</feature>
<evidence type="ECO:0000259" key="6">
    <source>
        <dbReference type="Pfam" id="PF15913"/>
    </source>
</evidence>
<comment type="subcellular location">
    <subcellularLocation>
        <location evidence="1">Secreted</location>
    </subcellularLocation>
</comment>
<dbReference type="PANTHER" id="PTHR46987:SF4">
    <property type="entry name" value="R-SPONDIN-2"/>
    <property type="match status" value="1"/>
</dbReference>
<evidence type="ECO:0000313" key="7">
    <source>
        <dbReference type="EMBL" id="TKC41587.1"/>
    </source>
</evidence>
<accession>A0A4U1EYM6</accession>
<name>A0A4U1EYM6_MONMO</name>
<dbReference type="CDD" id="cd00064">
    <property type="entry name" value="FU"/>
    <property type="match status" value="1"/>
</dbReference>
<proteinExistence type="predicted"/>
<dbReference type="EMBL" id="RWIC01000624">
    <property type="protein sequence ID" value="TKC41587.1"/>
    <property type="molecule type" value="Genomic_DNA"/>
</dbReference>
<evidence type="ECO:0000256" key="1">
    <source>
        <dbReference type="ARBA" id="ARBA00004613"/>
    </source>
</evidence>
<sequence length="144" mass="16616">CRIENCDSCFSKDFCTKCKVGFYLHRGRCFEECPDGFAPLDETMECKDVRLAIGVSGELVAEIIAHVDLSGVWKPEHGKLLKSQQKTRYHVQRSLNPGDEAERKHFRGIMTEFYSNPRAIHVVIVQKWLRRQNYFVQHRGAKGS</sequence>
<protein>
    <recommendedName>
        <fullName evidence="6">R-spondin Fu-CRD domain-containing protein</fullName>
    </recommendedName>
</protein>
<dbReference type="Pfam" id="PF15913">
    <property type="entry name" value="Furin-like_2"/>
    <property type="match status" value="1"/>
</dbReference>
<keyword evidence="5" id="KW-0325">Glycoprotein</keyword>
<dbReference type="GO" id="GO:0005576">
    <property type="term" value="C:extracellular region"/>
    <property type="evidence" value="ECO:0007669"/>
    <property type="project" value="UniProtKB-SubCell"/>
</dbReference>
<dbReference type="Proteomes" id="UP000308365">
    <property type="component" value="Unassembled WGS sequence"/>
</dbReference>
<keyword evidence="4" id="KW-1015">Disulfide bond</keyword>
<keyword evidence="2" id="KW-0964">Secreted</keyword>
<dbReference type="SUPFAM" id="SSF57184">
    <property type="entry name" value="Growth factor receptor domain"/>
    <property type="match status" value="1"/>
</dbReference>